<dbReference type="InterPro" id="IPR043128">
    <property type="entry name" value="Rev_trsase/Diguanyl_cyclase"/>
</dbReference>
<dbReference type="SUPFAM" id="SSF55785">
    <property type="entry name" value="PYP-like sensor domain (PAS domain)"/>
    <property type="match status" value="4"/>
</dbReference>
<feature type="domain" description="PAS" evidence="7">
    <location>
        <begin position="434"/>
        <end position="513"/>
    </location>
</feature>
<feature type="transmembrane region" description="Helical" evidence="6">
    <location>
        <begin position="65"/>
        <end position="84"/>
    </location>
</feature>
<dbReference type="Pfam" id="PF05231">
    <property type="entry name" value="MASE1"/>
    <property type="match status" value="1"/>
</dbReference>
<dbReference type="Pfam" id="PF00989">
    <property type="entry name" value="PAS"/>
    <property type="match status" value="1"/>
</dbReference>
<feature type="transmembrane region" description="Helical" evidence="6">
    <location>
        <begin position="126"/>
        <end position="151"/>
    </location>
</feature>
<dbReference type="GO" id="GO:0006355">
    <property type="term" value="P:regulation of DNA-templated transcription"/>
    <property type="evidence" value="ECO:0007669"/>
    <property type="project" value="InterPro"/>
</dbReference>
<dbReference type="GO" id="GO:0003824">
    <property type="term" value="F:catalytic activity"/>
    <property type="evidence" value="ECO:0007669"/>
    <property type="project" value="UniProtKB-ARBA"/>
</dbReference>
<dbReference type="CDD" id="cd01949">
    <property type="entry name" value="GGDEF"/>
    <property type="match status" value="1"/>
</dbReference>
<sequence>MHDVVSDRQKAEGFFHKAAAAAFLAGAVYFAAVLVGSATRLPGEVAGIWIANALALTFLMRQEKAAWALTAPAIFVAGFAAHFASGAGGVTSAGLMAANLLEVLLAASIIRLWYGPDLRFRDDLSAYFRVQAVAALLTPVIGAAAGATILVTIQGGTFAAILASWWSASAMGAIVVLPLVLSATPETVRNALTGRNALELAGFALTTVFVVYGAAWFLAYPFVLLALVLAAAAMRLSPFATAVVSALGLFVVLGAGFSGDTHVPSGGSILDENAFHVSAALSIVLPFAISLLVTQLRGDRARIAESEERFRSAMEHSAIGMALVGLDGSWLRINPATCDLLGYTWQELREKTFQDLTHPDDVDTDLDLVRRCIAGEIDSYRMEKRYFRKDGSIVWALLVVAIMRDQETQAPLYFISQIEDITARKEAEAQLAASESRWNFALEGARQGVWDVNLTTMETYLSPVWKALIGYTDEEFGNDPELWLEHLHPDDVEQVIRKDEGHRAGLVDSFENEFRMRHKDGHWVWILDRGKVMGRDAEGKPLRLIGTHTDISGQKEGEEKIRILSERMSRATRAGKVGLWELDPATGDVWWDEGNHLVHGTDAKTFQPQNLRYLIHPDDRDAFDTYLTTVMAGKPDDSRGYRIVTPEGELRHIRSTREFVRDARGALTGVVGANWDITQEMALTEAYAEEKERLRVTLESIGDAVICTDRAQIVTFMNPIAARLTGWRPAEAIGRPVGDIFRIVDEHSGERLGGPVSECLATLAPVSATEGVQLVSKDGKRIDIRDTVAPVKTADDRVIGTVLVFQDTTRERKLQRQIAHSAAHDDLTKLRNRVSFERELEIACRESARQGRIHSVCFIDLDRFKPVNDEAGHAAGDALLQEIGAILKACVRGHDLTARLGGDEFGLLLLDCPAKQAAAISEKLIQSIVSARFDWEGRTFSVGASIGVRQIPDTGGTPSSVLKDADMACYEAKARGRGRVEVFDDDPPPVVAKAG</sequence>
<dbReference type="FunFam" id="3.30.70.270:FF:000001">
    <property type="entry name" value="Diguanylate cyclase domain protein"/>
    <property type="match status" value="1"/>
</dbReference>
<dbReference type="InterPro" id="IPR001610">
    <property type="entry name" value="PAC"/>
</dbReference>
<name>A0A1G6AJA4_9HYPH</name>
<dbReference type="Proteomes" id="UP000199071">
    <property type="component" value="Unassembled WGS sequence"/>
</dbReference>
<accession>A0A1G6AJA4</accession>
<evidence type="ECO:0000313" key="11">
    <source>
        <dbReference type="Proteomes" id="UP000199071"/>
    </source>
</evidence>
<protein>
    <submittedName>
        <fullName evidence="10">PAS domain S-box-containing protein/diguanylate cyclase (GGDEF) domain-containing protein</fullName>
    </submittedName>
</protein>
<keyword evidence="5 6" id="KW-0472">Membrane</keyword>
<dbReference type="SMART" id="SM00086">
    <property type="entry name" value="PAC"/>
    <property type="match status" value="4"/>
</dbReference>
<dbReference type="Gene3D" id="3.30.70.270">
    <property type="match status" value="1"/>
</dbReference>
<feature type="transmembrane region" description="Helical" evidence="6">
    <location>
        <begin position="96"/>
        <end position="114"/>
    </location>
</feature>
<gene>
    <name evidence="10" type="ORF">SAMN02982931_00715</name>
</gene>
<keyword evidence="3 6" id="KW-0812">Transmembrane</keyword>
<feature type="domain" description="GGDEF" evidence="9">
    <location>
        <begin position="852"/>
        <end position="985"/>
    </location>
</feature>
<feature type="domain" description="PAS" evidence="7">
    <location>
        <begin position="690"/>
        <end position="752"/>
    </location>
</feature>
<dbReference type="AlphaFoldDB" id="A0A1G6AJA4"/>
<feature type="transmembrane region" description="Helical" evidence="6">
    <location>
        <begin position="158"/>
        <end position="181"/>
    </location>
</feature>
<dbReference type="RefSeq" id="WP_175478274.1">
    <property type="nucleotide sequence ID" value="NZ_FMXQ01000001.1"/>
</dbReference>
<dbReference type="PANTHER" id="PTHR44757:SF4">
    <property type="entry name" value="DIGUANYLATE CYCLASE DGCE-RELATED"/>
    <property type="match status" value="1"/>
</dbReference>
<dbReference type="InterPro" id="IPR000014">
    <property type="entry name" value="PAS"/>
</dbReference>
<dbReference type="InterPro" id="IPR013767">
    <property type="entry name" value="PAS_fold"/>
</dbReference>
<dbReference type="STRING" id="665467.SAMN02982931_00715"/>
<reference evidence="10 11" key="1">
    <citation type="submission" date="2016-10" db="EMBL/GenBank/DDBJ databases">
        <authorList>
            <person name="de Groot N.N."/>
        </authorList>
    </citation>
    <scope>NUCLEOTIDE SEQUENCE [LARGE SCALE GENOMIC DNA]</scope>
    <source>
        <strain evidence="10 11">ATCC 35022</strain>
    </source>
</reference>
<evidence type="ECO:0000256" key="4">
    <source>
        <dbReference type="ARBA" id="ARBA00022989"/>
    </source>
</evidence>
<dbReference type="InterPro" id="IPR000700">
    <property type="entry name" value="PAS-assoc_C"/>
</dbReference>
<evidence type="ECO:0000256" key="6">
    <source>
        <dbReference type="SAM" id="Phobius"/>
    </source>
</evidence>
<proteinExistence type="predicted"/>
<dbReference type="SUPFAM" id="SSF55073">
    <property type="entry name" value="Nucleotide cyclase"/>
    <property type="match status" value="1"/>
</dbReference>
<feature type="transmembrane region" description="Helical" evidence="6">
    <location>
        <begin position="236"/>
        <end position="255"/>
    </location>
</feature>
<evidence type="ECO:0000256" key="2">
    <source>
        <dbReference type="ARBA" id="ARBA00022475"/>
    </source>
</evidence>
<keyword evidence="11" id="KW-1185">Reference proteome</keyword>
<dbReference type="PROSITE" id="PS50887">
    <property type="entry name" value="GGDEF"/>
    <property type="match status" value="1"/>
</dbReference>
<dbReference type="InterPro" id="IPR052155">
    <property type="entry name" value="Biofilm_reg_signaling"/>
</dbReference>
<dbReference type="Gene3D" id="2.10.70.100">
    <property type="match status" value="1"/>
</dbReference>
<dbReference type="GO" id="GO:0005886">
    <property type="term" value="C:plasma membrane"/>
    <property type="evidence" value="ECO:0007669"/>
    <property type="project" value="UniProtKB-SubCell"/>
</dbReference>
<feature type="transmembrane region" description="Helical" evidence="6">
    <location>
        <begin position="14"/>
        <end position="34"/>
    </location>
</feature>
<dbReference type="InterPro" id="IPR013655">
    <property type="entry name" value="PAS_fold_3"/>
</dbReference>
<dbReference type="PROSITE" id="PS50112">
    <property type="entry name" value="PAS"/>
    <property type="match status" value="3"/>
</dbReference>
<evidence type="ECO:0000259" key="7">
    <source>
        <dbReference type="PROSITE" id="PS50112"/>
    </source>
</evidence>
<keyword evidence="4 6" id="KW-1133">Transmembrane helix</keyword>
<keyword evidence="2" id="KW-1003">Cell membrane</keyword>
<evidence type="ECO:0000256" key="3">
    <source>
        <dbReference type="ARBA" id="ARBA00022692"/>
    </source>
</evidence>
<feature type="transmembrane region" description="Helical" evidence="6">
    <location>
        <begin position="275"/>
        <end position="293"/>
    </location>
</feature>
<dbReference type="SMART" id="SM00267">
    <property type="entry name" value="GGDEF"/>
    <property type="match status" value="1"/>
</dbReference>
<dbReference type="PANTHER" id="PTHR44757">
    <property type="entry name" value="DIGUANYLATE CYCLASE DGCP"/>
    <property type="match status" value="1"/>
</dbReference>
<evidence type="ECO:0000313" key="10">
    <source>
        <dbReference type="EMBL" id="SDB08419.1"/>
    </source>
</evidence>
<dbReference type="InterPro" id="IPR000160">
    <property type="entry name" value="GGDEF_dom"/>
</dbReference>
<comment type="subcellular location">
    <subcellularLocation>
        <location evidence="1">Cell membrane</location>
        <topology evidence="1">Multi-pass membrane protein</topology>
    </subcellularLocation>
</comment>
<feature type="domain" description="PAS" evidence="7">
    <location>
        <begin position="306"/>
        <end position="376"/>
    </location>
</feature>
<dbReference type="Pfam" id="PF00990">
    <property type="entry name" value="GGDEF"/>
    <property type="match status" value="1"/>
</dbReference>
<feature type="domain" description="PAC" evidence="8">
    <location>
        <begin position="637"/>
        <end position="689"/>
    </location>
</feature>
<dbReference type="InterPro" id="IPR035965">
    <property type="entry name" value="PAS-like_dom_sf"/>
</dbReference>
<dbReference type="SMART" id="SM00091">
    <property type="entry name" value="PAS"/>
    <property type="match status" value="4"/>
</dbReference>
<feature type="domain" description="PAC" evidence="8">
    <location>
        <begin position="768"/>
        <end position="820"/>
    </location>
</feature>
<feature type="domain" description="PAC" evidence="8">
    <location>
        <begin position="510"/>
        <end position="563"/>
    </location>
</feature>
<dbReference type="PROSITE" id="PS50113">
    <property type="entry name" value="PAC"/>
    <property type="match status" value="4"/>
</dbReference>
<evidence type="ECO:0000259" key="9">
    <source>
        <dbReference type="PROSITE" id="PS50887"/>
    </source>
</evidence>
<evidence type="ECO:0000259" key="8">
    <source>
        <dbReference type="PROSITE" id="PS50113"/>
    </source>
</evidence>
<dbReference type="InterPro" id="IPR007895">
    <property type="entry name" value="MASE1"/>
</dbReference>
<dbReference type="EMBL" id="FMXQ01000001">
    <property type="protein sequence ID" value="SDB08419.1"/>
    <property type="molecule type" value="Genomic_DNA"/>
</dbReference>
<dbReference type="Pfam" id="PF08447">
    <property type="entry name" value="PAS_3"/>
    <property type="match status" value="3"/>
</dbReference>
<feature type="transmembrane region" description="Helical" evidence="6">
    <location>
        <begin position="41"/>
        <end position="59"/>
    </location>
</feature>
<dbReference type="Gene3D" id="3.30.450.20">
    <property type="entry name" value="PAS domain"/>
    <property type="match status" value="4"/>
</dbReference>
<dbReference type="CDD" id="cd00130">
    <property type="entry name" value="PAS"/>
    <property type="match status" value="4"/>
</dbReference>
<dbReference type="NCBIfam" id="TIGR00254">
    <property type="entry name" value="GGDEF"/>
    <property type="match status" value="1"/>
</dbReference>
<feature type="domain" description="PAC" evidence="8">
    <location>
        <begin position="380"/>
        <end position="433"/>
    </location>
</feature>
<feature type="transmembrane region" description="Helical" evidence="6">
    <location>
        <begin position="201"/>
        <end position="229"/>
    </location>
</feature>
<dbReference type="InterPro" id="IPR029787">
    <property type="entry name" value="Nucleotide_cyclase"/>
</dbReference>
<evidence type="ECO:0000256" key="1">
    <source>
        <dbReference type="ARBA" id="ARBA00004651"/>
    </source>
</evidence>
<organism evidence="10 11">
    <name type="scientific">Bauldia litoralis</name>
    <dbReference type="NCBI Taxonomy" id="665467"/>
    <lineage>
        <taxon>Bacteria</taxon>
        <taxon>Pseudomonadati</taxon>
        <taxon>Pseudomonadota</taxon>
        <taxon>Alphaproteobacteria</taxon>
        <taxon>Hyphomicrobiales</taxon>
        <taxon>Kaistiaceae</taxon>
        <taxon>Bauldia</taxon>
    </lineage>
</organism>
<evidence type="ECO:0000256" key="5">
    <source>
        <dbReference type="ARBA" id="ARBA00023136"/>
    </source>
</evidence>
<dbReference type="NCBIfam" id="TIGR00229">
    <property type="entry name" value="sensory_box"/>
    <property type="match status" value="3"/>
</dbReference>